<dbReference type="PROSITE" id="PS51257">
    <property type="entry name" value="PROKAR_LIPOPROTEIN"/>
    <property type="match status" value="1"/>
</dbReference>
<sequence>MKIFLLFLLLSLIAACSDTGVEKTESFNTFIDQIEGDTFLVNCTPQIYDDGREVLIPCRVSLAEEAVVEDEDGQEISPDNLDAHQEVELWLDPAVNITDDNLAITVSKVVIESELPIIDEE</sequence>
<organism evidence="1 2">
    <name type="scientific">Halobacillus campisalis</name>
    <dbReference type="NCBI Taxonomy" id="435909"/>
    <lineage>
        <taxon>Bacteria</taxon>
        <taxon>Bacillati</taxon>
        <taxon>Bacillota</taxon>
        <taxon>Bacilli</taxon>
        <taxon>Bacillales</taxon>
        <taxon>Bacillaceae</taxon>
        <taxon>Halobacillus</taxon>
    </lineage>
</organism>
<dbReference type="Proteomes" id="UP001596494">
    <property type="component" value="Unassembled WGS sequence"/>
</dbReference>
<proteinExistence type="predicted"/>
<protein>
    <recommendedName>
        <fullName evidence="3">Lipoprotein</fullName>
    </recommendedName>
</protein>
<evidence type="ECO:0000313" key="1">
    <source>
        <dbReference type="EMBL" id="MFC7319699.1"/>
    </source>
</evidence>
<reference evidence="2" key="1">
    <citation type="journal article" date="2019" name="Int. J. Syst. Evol. Microbiol.">
        <title>The Global Catalogue of Microorganisms (GCM) 10K type strain sequencing project: providing services to taxonomists for standard genome sequencing and annotation.</title>
        <authorList>
            <consortium name="The Broad Institute Genomics Platform"/>
            <consortium name="The Broad Institute Genome Sequencing Center for Infectious Disease"/>
            <person name="Wu L."/>
            <person name="Ma J."/>
        </authorList>
    </citation>
    <scope>NUCLEOTIDE SEQUENCE [LARGE SCALE GENOMIC DNA]</scope>
    <source>
        <strain evidence="2">CCUG 73951</strain>
    </source>
</reference>
<keyword evidence="2" id="KW-1185">Reference proteome</keyword>
<evidence type="ECO:0000313" key="2">
    <source>
        <dbReference type="Proteomes" id="UP001596494"/>
    </source>
</evidence>
<dbReference type="EMBL" id="JBHTBY010000001">
    <property type="protein sequence ID" value="MFC7319699.1"/>
    <property type="molecule type" value="Genomic_DNA"/>
</dbReference>
<evidence type="ECO:0008006" key="3">
    <source>
        <dbReference type="Google" id="ProtNLM"/>
    </source>
</evidence>
<name>A0ABW2JZE7_9BACI</name>
<comment type="caution">
    <text evidence="1">The sequence shown here is derived from an EMBL/GenBank/DDBJ whole genome shotgun (WGS) entry which is preliminary data.</text>
</comment>
<gene>
    <name evidence="1" type="ORF">ACFQMN_02210</name>
</gene>
<accession>A0ABW2JZE7</accession>
<dbReference type="RefSeq" id="WP_289215483.1">
    <property type="nucleotide sequence ID" value="NZ_JAPVRC010000003.1"/>
</dbReference>